<dbReference type="PROSITE" id="PS51257">
    <property type="entry name" value="PROKAR_LIPOPROTEIN"/>
    <property type="match status" value="1"/>
</dbReference>
<accession>A0A1Y6K6I5</accession>
<dbReference type="CDD" id="cd13547">
    <property type="entry name" value="PBP2_Fbp_like_2"/>
    <property type="match status" value="1"/>
</dbReference>
<sequence>MKNKLLIALTILMVVLAACTPKEVAKPEEPAVEQPAVEQPVEEVVEKVEEVVEEVVEKVEEVVEEVIEEVEEIVEPASGTITLYTSEPEGKVAEMVADFNKLYPDVTVDVFRSGSGEVIAKIQAEKEAGEIQADLIWFADIDFFDKLADEDLFLVYRPAGSDVVDEMFHYNGDRYQEVRFIFNIIAYNTTLVKTPPTSWKDLLDPQYAGMVGMPSALYSGAAFNHVGTFANMPGFGWEYYEALNDNGVVVERANGGVQAKVASGEFAIVQVVDFMARDVKNEGSPVEHIWPEEGALLIPTPIGILSSTKNPNAAKAFMDYMFTDSAQKLFVKQGYVSVIDGVEPPAGVPDMADFKVLMPDFEYIAANRDLIRSEFERLFGAPVE</sequence>
<dbReference type="Proteomes" id="UP000195514">
    <property type="component" value="Chromosome I"/>
</dbReference>
<evidence type="ECO:0000256" key="3">
    <source>
        <dbReference type="SAM" id="SignalP"/>
    </source>
</evidence>
<dbReference type="RefSeq" id="WP_157891874.1">
    <property type="nucleotide sequence ID" value="NZ_LT859958.1"/>
</dbReference>
<dbReference type="GO" id="GO:0030288">
    <property type="term" value="C:outer membrane-bounded periplasmic space"/>
    <property type="evidence" value="ECO:0007669"/>
    <property type="project" value="TreeGrafter"/>
</dbReference>
<protein>
    <submittedName>
        <fullName evidence="4">Periplasmic substrate-binding protein, ABC-type iron transporter</fullName>
    </submittedName>
</protein>
<feature type="signal peptide" evidence="3">
    <location>
        <begin position="1"/>
        <end position="17"/>
    </location>
</feature>
<keyword evidence="1 3" id="KW-0732">Signal</keyword>
<dbReference type="EMBL" id="LT859958">
    <property type="protein sequence ID" value="SMX55291.1"/>
    <property type="molecule type" value="Genomic_DNA"/>
</dbReference>
<dbReference type="GO" id="GO:0015888">
    <property type="term" value="P:thiamine transport"/>
    <property type="evidence" value="ECO:0007669"/>
    <property type="project" value="TreeGrafter"/>
</dbReference>
<feature type="chain" id="PRO_5013255370" evidence="3">
    <location>
        <begin position="18"/>
        <end position="384"/>
    </location>
</feature>
<dbReference type="GO" id="GO:0030976">
    <property type="term" value="F:thiamine pyrophosphate binding"/>
    <property type="evidence" value="ECO:0007669"/>
    <property type="project" value="TreeGrafter"/>
</dbReference>
<keyword evidence="2" id="KW-0175">Coiled coil</keyword>
<organism evidence="4 5">
    <name type="scientific">Candidatus Brevifilum fermentans</name>
    <dbReference type="NCBI Taxonomy" id="1986204"/>
    <lineage>
        <taxon>Bacteria</taxon>
        <taxon>Bacillati</taxon>
        <taxon>Chloroflexota</taxon>
        <taxon>Anaerolineae</taxon>
        <taxon>Anaerolineales</taxon>
        <taxon>Anaerolineaceae</taxon>
        <taxon>Candidatus Brevifilum</taxon>
    </lineage>
</organism>
<proteinExistence type="predicted"/>
<dbReference type="PANTHER" id="PTHR30006:SF2">
    <property type="entry name" value="ABC TRANSPORTER SUBSTRATE-BINDING PROTEIN"/>
    <property type="match status" value="1"/>
</dbReference>
<dbReference type="InterPro" id="IPR026045">
    <property type="entry name" value="Ferric-bd"/>
</dbReference>
<evidence type="ECO:0000256" key="1">
    <source>
        <dbReference type="ARBA" id="ARBA00022729"/>
    </source>
</evidence>
<dbReference type="PANTHER" id="PTHR30006">
    <property type="entry name" value="THIAMINE-BINDING PERIPLASMIC PROTEIN-RELATED"/>
    <property type="match status" value="1"/>
</dbReference>
<dbReference type="GO" id="GO:0030975">
    <property type="term" value="F:thiamine binding"/>
    <property type="evidence" value="ECO:0007669"/>
    <property type="project" value="TreeGrafter"/>
</dbReference>
<gene>
    <name evidence="4" type="ORF">CFX1CAM_2226</name>
</gene>
<dbReference type="PIRSF" id="PIRSF002825">
    <property type="entry name" value="CfbpA"/>
    <property type="match status" value="1"/>
</dbReference>
<dbReference type="Gene3D" id="3.40.190.10">
    <property type="entry name" value="Periplasmic binding protein-like II"/>
    <property type="match status" value="2"/>
</dbReference>
<name>A0A1Y6K6I5_9CHLR</name>
<keyword evidence="5" id="KW-1185">Reference proteome</keyword>
<evidence type="ECO:0000313" key="4">
    <source>
        <dbReference type="EMBL" id="SMX55291.1"/>
    </source>
</evidence>
<dbReference type="AlphaFoldDB" id="A0A1Y6K6I5"/>
<evidence type="ECO:0000256" key="2">
    <source>
        <dbReference type="SAM" id="Coils"/>
    </source>
</evidence>
<dbReference type="InterPro" id="IPR006059">
    <property type="entry name" value="SBP"/>
</dbReference>
<dbReference type="SUPFAM" id="SSF53850">
    <property type="entry name" value="Periplasmic binding protein-like II"/>
    <property type="match status" value="1"/>
</dbReference>
<dbReference type="Pfam" id="PF13416">
    <property type="entry name" value="SBP_bac_8"/>
    <property type="match status" value="1"/>
</dbReference>
<dbReference type="KEGG" id="abat:CFX1CAM_2226"/>
<dbReference type="OrthoDB" id="9769319at2"/>
<reference evidence="5" key="1">
    <citation type="submission" date="2017-05" db="EMBL/GenBank/DDBJ databases">
        <authorList>
            <person name="Kirkegaard R."/>
            <person name="Mcilroy J S."/>
        </authorList>
    </citation>
    <scope>NUCLEOTIDE SEQUENCE [LARGE SCALE GENOMIC DNA]</scope>
</reference>
<evidence type="ECO:0000313" key="5">
    <source>
        <dbReference type="Proteomes" id="UP000195514"/>
    </source>
</evidence>
<feature type="coiled-coil region" evidence="2">
    <location>
        <begin position="41"/>
        <end position="69"/>
    </location>
</feature>